<gene>
    <name evidence="1" type="ORF">METZ01_LOCUS389938</name>
</gene>
<dbReference type="EMBL" id="UINC01146388">
    <property type="protein sequence ID" value="SVD37084.1"/>
    <property type="molecule type" value="Genomic_DNA"/>
</dbReference>
<feature type="non-terminal residue" evidence="1">
    <location>
        <position position="291"/>
    </location>
</feature>
<reference evidence="1" key="1">
    <citation type="submission" date="2018-05" db="EMBL/GenBank/DDBJ databases">
        <authorList>
            <person name="Lanie J.A."/>
            <person name="Ng W.-L."/>
            <person name="Kazmierczak K.M."/>
            <person name="Andrzejewski T.M."/>
            <person name="Davidsen T.M."/>
            <person name="Wayne K.J."/>
            <person name="Tettelin H."/>
            <person name="Glass J.I."/>
            <person name="Rusch D."/>
            <person name="Podicherti R."/>
            <person name="Tsui H.-C.T."/>
            <person name="Winkler M.E."/>
        </authorList>
    </citation>
    <scope>NUCLEOTIDE SEQUENCE</scope>
</reference>
<evidence type="ECO:0000313" key="1">
    <source>
        <dbReference type="EMBL" id="SVD37084.1"/>
    </source>
</evidence>
<dbReference type="AlphaFoldDB" id="A0A382US68"/>
<accession>A0A382US68</accession>
<proteinExistence type="predicted"/>
<organism evidence="1">
    <name type="scientific">marine metagenome</name>
    <dbReference type="NCBI Taxonomy" id="408172"/>
    <lineage>
        <taxon>unclassified sequences</taxon>
        <taxon>metagenomes</taxon>
        <taxon>ecological metagenomes</taxon>
    </lineage>
</organism>
<protein>
    <submittedName>
        <fullName evidence="1">Uncharacterized protein</fullName>
    </submittedName>
</protein>
<sequence length="291" mass="33239">DETSLKGNLLVKEKGFYQFNLKDKKGNKHLLAKKYPVTLGRDRPPNIVLFLANPKPVYFNTEKIHLFYEGKDDFGINSVELIVLLNGKIKRIPVKKFKNQKKEAKNSYTWTLAQMVLNPGDEVQYYLEIKDNDNILGPNTGQSEAYNFTIFDSEKEIENLIAMQEKMTEQMIALLATGLVKGASLKNQPGNLIGWKKLFTTSVDELIEIVSLAQRIHDRGKSIDQFPHSYLNLLKNIIGGLSRIRQNQIEILSDIQNKTYKPTQANFETSSPYASVNSQMTEHLEKDILFL</sequence>
<feature type="non-terminal residue" evidence="1">
    <location>
        <position position="1"/>
    </location>
</feature>
<name>A0A382US68_9ZZZZ</name>